<keyword evidence="3" id="KW-1185">Reference proteome</keyword>
<evidence type="ECO:0000313" key="2">
    <source>
        <dbReference type="EMBL" id="THE10812.1"/>
    </source>
</evidence>
<comment type="caution">
    <text evidence="2">The sequence shown here is derived from an EMBL/GenBank/DDBJ whole genome shotgun (WGS) entry which is preliminary data.</text>
</comment>
<dbReference type="Gene3D" id="1.10.1760.20">
    <property type="match status" value="1"/>
</dbReference>
<evidence type="ECO:0000313" key="3">
    <source>
        <dbReference type="Proteomes" id="UP000306477"/>
    </source>
</evidence>
<dbReference type="NCBIfam" id="TIGR02357">
    <property type="entry name" value="ECF_ThiT_YuaJ"/>
    <property type="match status" value="1"/>
</dbReference>
<feature type="transmembrane region" description="Helical" evidence="1">
    <location>
        <begin position="55"/>
        <end position="74"/>
    </location>
</feature>
<dbReference type="GO" id="GO:0015234">
    <property type="term" value="F:thiamine transmembrane transporter activity"/>
    <property type="evidence" value="ECO:0007669"/>
    <property type="project" value="InterPro"/>
</dbReference>
<feature type="transmembrane region" description="Helical" evidence="1">
    <location>
        <begin position="30"/>
        <end position="48"/>
    </location>
</feature>
<keyword evidence="1" id="KW-0472">Membrane</keyword>
<feature type="transmembrane region" description="Helical" evidence="1">
    <location>
        <begin position="112"/>
        <end position="130"/>
    </location>
</feature>
<accession>A0A4S3PQ03</accession>
<dbReference type="OrthoDB" id="9795813at2"/>
<feature type="transmembrane region" description="Helical" evidence="1">
    <location>
        <begin position="150"/>
        <end position="178"/>
    </location>
</feature>
<gene>
    <name evidence="2" type="primary">thiT</name>
    <name evidence="2" type="ORF">E1I69_17310</name>
</gene>
<name>A0A4S3PQ03_9BACI</name>
<feature type="transmembrane region" description="Helical" evidence="1">
    <location>
        <begin position="7"/>
        <end position="24"/>
    </location>
</feature>
<feature type="transmembrane region" description="Helical" evidence="1">
    <location>
        <begin position="80"/>
        <end position="100"/>
    </location>
</feature>
<proteinExistence type="predicted"/>
<dbReference type="InterPro" id="IPR012651">
    <property type="entry name" value="Thia_Transptr_ThiT"/>
</dbReference>
<evidence type="ECO:0000256" key="1">
    <source>
        <dbReference type="SAM" id="Phobius"/>
    </source>
</evidence>
<keyword evidence="1" id="KW-1133">Transmembrane helix</keyword>
<dbReference type="EMBL" id="SLUB01000039">
    <property type="protein sequence ID" value="THE10812.1"/>
    <property type="molecule type" value="Genomic_DNA"/>
</dbReference>
<dbReference type="RefSeq" id="WP_136380818.1">
    <property type="nucleotide sequence ID" value="NZ_SLUB01000039.1"/>
</dbReference>
<dbReference type="Proteomes" id="UP000306477">
    <property type="component" value="Unassembled WGS sequence"/>
</dbReference>
<organism evidence="2 3">
    <name type="scientific">Bacillus timonensis</name>
    <dbReference type="NCBI Taxonomy" id="1033734"/>
    <lineage>
        <taxon>Bacteria</taxon>
        <taxon>Bacillati</taxon>
        <taxon>Bacillota</taxon>
        <taxon>Bacilli</taxon>
        <taxon>Bacillales</taxon>
        <taxon>Bacillaceae</taxon>
        <taxon>Bacillus</taxon>
    </lineage>
</organism>
<dbReference type="Pfam" id="PF09515">
    <property type="entry name" value="Thia_YuaJ"/>
    <property type="match status" value="1"/>
</dbReference>
<sequence length="188" mass="21094">MRNTRLQAMIEAAIFAALALVLDLLPSIDITPAISISFAMVPIFIIALRWGIKIGMLSGLLWGLLQLVFDPWIVHPVQAIMEYIIAFSFIGLGGIFKSIVQECLKNNKKSKALIAITFAIFIGSLARYFWHFLAGFIFIEYFAPEIENPVWYSFTFNGITMLATFALCTIVLSILIIASPRFIVLKQQ</sequence>
<reference evidence="2 3" key="1">
    <citation type="journal article" date="2019" name="Indoor Air">
        <title>Impacts of indoor surface finishes on bacterial viability.</title>
        <authorList>
            <person name="Hu J."/>
            <person name="Maamar S.B."/>
            <person name="Glawe A.J."/>
            <person name="Gottel N."/>
            <person name="Gilbert J.A."/>
            <person name="Hartmann E.M."/>
        </authorList>
    </citation>
    <scope>NUCLEOTIDE SEQUENCE [LARGE SCALE GENOMIC DNA]</scope>
    <source>
        <strain evidence="2 3">AF060A6</strain>
    </source>
</reference>
<dbReference type="AlphaFoldDB" id="A0A4S3PQ03"/>
<dbReference type="GO" id="GO:0005886">
    <property type="term" value="C:plasma membrane"/>
    <property type="evidence" value="ECO:0007669"/>
    <property type="project" value="InterPro"/>
</dbReference>
<protein>
    <submittedName>
        <fullName evidence="2">Energy-coupled thiamine transporter ThiT</fullName>
    </submittedName>
</protein>
<keyword evidence="1" id="KW-0812">Transmembrane</keyword>